<evidence type="ECO:0000313" key="1">
    <source>
        <dbReference type="EMBL" id="PJE77937.1"/>
    </source>
</evidence>
<accession>A0A2H9T417</accession>
<name>A0A2H9T417_9ZZZZ</name>
<comment type="caution">
    <text evidence="1">The sequence shown here is derived from an EMBL/GenBank/DDBJ whole genome shotgun (WGS) entry which is preliminary data.</text>
</comment>
<gene>
    <name evidence="1" type="ORF">CI610_03135</name>
</gene>
<protein>
    <submittedName>
        <fullName evidence="1">Uncharacterized protein</fullName>
    </submittedName>
</protein>
<organism evidence="1">
    <name type="scientific">invertebrate metagenome</name>
    <dbReference type="NCBI Taxonomy" id="1711999"/>
    <lineage>
        <taxon>unclassified sequences</taxon>
        <taxon>metagenomes</taxon>
        <taxon>organismal metagenomes</taxon>
    </lineage>
</organism>
<dbReference type="AlphaFoldDB" id="A0A2H9T417"/>
<reference evidence="1" key="1">
    <citation type="journal article" date="2017" name="Appl. Environ. Microbiol.">
        <title>Molecular characterization of an Endozoicomonas-like organism causing infection in king scallop Pecten maximus L.</title>
        <authorList>
            <person name="Cano I."/>
            <person name="van Aerle R."/>
            <person name="Ross S."/>
            <person name="Verner-Jeffreys D.W."/>
            <person name="Paley R.K."/>
            <person name="Rimmer G."/>
            <person name="Ryder D."/>
            <person name="Hooper P."/>
            <person name="Stone D."/>
            <person name="Feist S.W."/>
        </authorList>
    </citation>
    <scope>NUCLEOTIDE SEQUENCE</scope>
</reference>
<dbReference type="EMBL" id="NSIT01000320">
    <property type="protein sequence ID" value="PJE77937.1"/>
    <property type="molecule type" value="Genomic_DNA"/>
</dbReference>
<proteinExistence type="predicted"/>
<sequence>MPKRDVAKRQTTTKDELIGYVQDFWRNRLTEECNTFIDHVFKVIPIVREMDGRASGNIPKKLFNESSRGRSMRYFNNKLQTPECQQVLERLV</sequence>